<feature type="chain" id="PRO_5004750802" description="Fibronectin type-III domain-containing protein" evidence="2">
    <location>
        <begin position="22"/>
        <end position="521"/>
    </location>
</feature>
<dbReference type="InterPro" id="IPR036116">
    <property type="entry name" value="FN3_sf"/>
</dbReference>
<name>V6SED0_9FLAO</name>
<dbReference type="eggNOG" id="COG4935">
    <property type="taxonomic scope" value="Bacteria"/>
</dbReference>
<evidence type="ECO:0000259" key="3">
    <source>
        <dbReference type="PROSITE" id="PS50853"/>
    </source>
</evidence>
<feature type="signal peptide" evidence="2">
    <location>
        <begin position="1"/>
        <end position="21"/>
    </location>
</feature>
<sequence>MKKTLLSLMLVYLGASNCVEAQVFSENWDGIGPGISGWTLYNQDNLAPNSQVSFVNAAWVPYSEEFDNKVAISTSYYTPAGTANDWLVSPSIVLPAGANKLYWDARAYDPSFKDSYKVYISTSGNALANFTTELFSQGNGTTPSSGENTTWTRRSVDLSAYAGQTVHLAFRNFSNDMFLLSLDNISVVNSASCTAPERLAAHNTTSSGVTFSWNAVAGATGYGLAIGAPGFIPTTPTNTSSTNSFTFTGLAANTRYHVYVRNACGSIWMGPYSVFTARTLPYTYGFETPAANGGYAIDGWSGTFSLNNNAGSAFYADGVQMVFSNSSTSAATNRWLYSRPISLIAGEQVTLKFSTRSTDATVANTLLAKVGSAATTAAQTTTLSSVNVVGTSFVETTVNFTAPSAGVYYFSFNHNNAATAIPTSVVLDKIVMTTNLSTDSFVSSKFSVYPNPVNNVVTVTNDANVQINKVAVTDVNGRTVKTLEFNGVTETQINVSDLNSGIYFMSIDTNEGTATKKIIKN</sequence>
<dbReference type="InterPro" id="IPR011628">
    <property type="entry name" value="Cleaved_adhesin"/>
</dbReference>
<dbReference type="RefSeq" id="WP_023572425.1">
    <property type="nucleotide sequence ID" value="NZ_AVCS01000004.1"/>
</dbReference>
<feature type="domain" description="Fibronectin type-III" evidence="3">
    <location>
        <begin position="195"/>
        <end position="283"/>
    </location>
</feature>
<dbReference type="InterPro" id="IPR026444">
    <property type="entry name" value="Secre_tail"/>
</dbReference>
<dbReference type="Pfam" id="PF07675">
    <property type="entry name" value="Cleaved_Adhesin"/>
    <property type="match status" value="1"/>
</dbReference>
<dbReference type="Pfam" id="PF00041">
    <property type="entry name" value="fn3"/>
    <property type="match status" value="1"/>
</dbReference>
<evidence type="ECO:0000256" key="2">
    <source>
        <dbReference type="SAM" id="SignalP"/>
    </source>
</evidence>
<protein>
    <recommendedName>
        <fullName evidence="3">Fibronectin type-III domain-containing protein</fullName>
    </recommendedName>
</protein>
<proteinExistence type="predicted"/>
<dbReference type="Pfam" id="PF18962">
    <property type="entry name" value="Por_Secre_tail"/>
    <property type="match status" value="1"/>
</dbReference>
<gene>
    <name evidence="4" type="ORF">Q767_03190</name>
</gene>
<dbReference type="SUPFAM" id="SSF49265">
    <property type="entry name" value="Fibronectin type III"/>
    <property type="match status" value="1"/>
</dbReference>
<dbReference type="PROSITE" id="PS50853">
    <property type="entry name" value="FN3"/>
    <property type="match status" value="1"/>
</dbReference>
<reference evidence="5" key="1">
    <citation type="submission" date="2013-09" db="EMBL/GenBank/DDBJ databases">
        <authorList>
            <person name="Zeng Z."/>
            <person name="Chen C."/>
        </authorList>
    </citation>
    <scope>NUCLEOTIDE SEQUENCE [LARGE SCALE GENOMIC DNA]</scope>
    <source>
        <strain evidence="5">DK69</strain>
    </source>
</reference>
<keyword evidence="1 2" id="KW-0732">Signal</keyword>
<dbReference type="InterPro" id="IPR008979">
    <property type="entry name" value="Galactose-bd-like_sf"/>
</dbReference>
<dbReference type="SUPFAM" id="SSF49785">
    <property type="entry name" value="Galactose-binding domain-like"/>
    <property type="match status" value="1"/>
</dbReference>
<organism evidence="4 5">
    <name type="scientific">Flavobacterium enshiense DK69</name>
    <dbReference type="NCBI Taxonomy" id="1107311"/>
    <lineage>
        <taxon>Bacteria</taxon>
        <taxon>Pseudomonadati</taxon>
        <taxon>Bacteroidota</taxon>
        <taxon>Flavobacteriia</taxon>
        <taxon>Flavobacteriales</taxon>
        <taxon>Flavobacteriaceae</taxon>
        <taxon>Flavobacterium</taxon>
    </lineage>
</organism>
<evidence type="ECO:0000256" key="1">
    <source>
        <dbReference type="ARBA" id="ARBA00022729"/>
    </source>
</evidence>
<dbReference type="NCBIfam" id="TIGR04183">
    <property type="entry name" value="Por_Secre_tail"/>
    <property type="match status" value="1"/>
</dbReference>
<evidence type="ECO:0000313" key="4">
    <source>
        <dbReference type="EMBL" id="KGO96727.1"/>
    </source>
</evidence>
<dbReference type="NCBIfam" id="NF038128">
    <property type="entry name" value="choice_anch_J"/>
    <property type="match status" value="2"/>
</dbReference>
<dbReference type="STRING" id="1107311.Q767_03190"/>
<dbReference type="InterPro" id="IPR003961">
    <property type="entry name" value="FN3_dom"/>
</dbReference>
<keyword evidence="5" id="KW-1185">Reference proteome</keyword>
<dbReference type="EMBL" id="JRLZ01000003">
    <property type="protein sequence ID" value="KGO96727.1"/>
    <property type="molecule type" value="Genomic_DNA"/>
</dbReference>
<reference evidence="4 5" key="2">
    <citation type="journal article" date="2015" name="Stand. Genomic Sci.">
        <title>High quality draft genomic sequence of Flavobacterium enshiense DK69(T) and comparison among Flavobacterium genomes.</title>
        <authorList>
            <person name="Zeng Z."/>
            <person name="Chen C."/>
            <person name="Du H."/>
            <person name="Wang G."/>
            <person name="Li M."/>
        </authorList>
    </citation>
    <scope>NUCLEOTIDE SEQUENCE [LARGE SCALE GENOMIC DNA]</scope>
    <source>
        <strain evidence="4 5">DK69</strain>
    </source>
</reference>
<comment type="caution">
    <text evidence="4">The sequence shown here is derived from an EMBL/GenBank/DDBJ whole genome shotgun (WGS) entry which is preliminary data.</text>
</comment>
<evidence type="ECO:0000313" key="5">
    <source>
        <dbReference type="Proteomes" id="UP000030149"/>
    </source>
</evidence>
<dbReference type="SMART" id="SM00060">
    <property type="entry name" value="FN3"/>
    <property type="match status" value="1"/>
</dbReference>
<dbReference type="AlphaFoldDB" id="V6SED0"/>
<dbReference type="eggNOG" id="COG3291">
    <property type="taxonomic scope" value="Bacteria"/>
</dbReference>
<accession>V6SED0</accession>
<dbReference type="OrthoDB" id="1401747at2"/>
<dbReference type="Gene3D" id="2.60.120.200">
    <property type="match status" value="2"/>
</dbReference>
<dbReference type="Gene3D" id="2.60.40.10">
    <property type="entry name" value="Immunoglobulins"/>
    <property type="match status" value="1"/>
</dbReference>
<dbReference type="Proteomes" id="UP000030149">
    <property type="component" value="Unassembled WGS sequence"/>
</dbReference>
<dbReference type="PATRIC" id="fig|1107311.3.peg.362"/>
<dbReference type="InterPro" id="IPR013783">
    <property type="entry name" value="Ig-like_fold"/>
</dbReference>